<accession>A0A930LYQ1</accession>
<keyword evidence="2" id="KW-1133">Transmembrane helix</keyword>
<evidence type="ECO:0000256" key="1">
    <source>
        <dbReference type="SAM" id="MobiDB-lite"/>
    </source>
</evidence>
<reference evidence="3" key="1">
    <citation type="submission" date="2020-04" db="EMBL/GenBank/DDBJ databases">
        <title>Deep metagenomics examines the oral microbiome during advanced dental caries in children, revealing novel taxa and co-occurrences with host molecules.</title>
        <authorList>
            <person name="Baker J.L."/>
            <person name="Morton J.T."/>
            <person name="Dinis M."/>
            <person name="Alvarez R."/>
            <person name="Tran N.C."/>
            <person name="Knight R."/>
            <person name="Edlund A."/>
        </authorList>
    </citation>
    <scope>NUCLEOTIDE SEQUENCE</scope>
    <source>
        <strain evidence="3">JCVI_47_bin.3</strain>
    </source>
</reference>
<dbReference type="RefSeq" id="WP_141761798.1">
    <property type="nucleotide sequence ID" value="NZ_JAPJNX010000067.1"/>
</dbReference>
<proteinExistence type="predicted"/>
<protein>
    <submittedName>
        <fullName evidence="3">Uncharacterized protein</fullName>
    </submittedName>
</protein>
<comment type="caution">
    <text evidence="3">The sequence shown here is derived from an EMBL/GenBank/DDBJ whole genome shotgun (WGS) entry which is preliminary data.</text>
</comment>
<feature type="transmembrane region" description="Helical" evidence="2">
    <location>
        <begin position="77"/>
        <end position="100"/>
    </location>
</feature>
<feature type="compositionally biased region" description="Low complexity" evidence="1">
    <location>
        <begin position="1"/>
        <end position="24"/>
    </location>
</feature>
<evidence type="ECO:0000313" key="3">
    <source>
        <dbReference type="EMBL" id="MBF1673039.1"/>
    </source>
</evidence>
<dbReference type="AlphaFoldDB" id="A0A930LYQ1"/>
<organism evidence="3 4">
    <name type="scientific">Rothia mucilaginosa</name>
    <dbReference type="NCBI Taxonomy" id="43675"/>
    <lineage>
        <taxon>Bacteria</taxon>
        <taxon>Bacillati</taxon>
        <taxon>Actinomycetota</taxon>
        <taxon>Actinomycetes</taxon>
        <taxon>Micrococcales</taxon>
        <taxon>Micrococcaceae</taxon>
        <taxon>Rothia</taxon>
    </lineage>
</organism>
<sequence>MSQTPMSASSPAPIPAPSTNSPIPQEQMHQRQDLLEHLRQVMQLVDRAAPWADSMKSAQKAYVAAVPEPPRIKLKRLFVACFKLIPWTYLASSIIMLIAYLRYLYANPQIHSSDIPWHTIHVPAIVSAIVIAALWWSLMYFVAYPLAAAKVERENNKRRAHNDSVWSDYEEPAIAELSKVHNEYMERFSHWFPEDYLYPNAADTLYKYVRQGRTYTLQEALNLYEQERHQLWVRLSMEEQARETRIHNAIVEDMMDKQLYEQRRANVLLSGILVATTATAVAASAPRYHYHYHY</sequence>
<feature type="transmembrane region" description="Helical" evidence="2">
    <location>
        <begin position="120"/>
        <end position="149"/>
    </location>
</feature>
<feature type="transmembrane region" description="Helical" evidence="2">
    <location>
        <begin position="265"/>
        <end position="285"/>
    </location>
</feature>
<name>A0A930LYQ1_9MICC</name>
<evidence type="ECO:0000313" key="4">
    <source>
        <dbReference type="Proteomes" id="UP000785653"/>
    </source>
</evidence>
<gene>
    <name evidence="3" type="ORF">HXO65_02380</name>
</gene>
<dbReference type="Proteomes" id="UP000785653">
    <property type="component" value="Unassembled WGS sequence"/>
</dbReference>
<dbReference type="EMBL" id="JABZXS010000016">
    <property type="protein sequence ID" value="MBF1673039.1"/>
    <property type="molecule type" value="Genomic_DNA"/>
</dbReference>
<keyword evidence="2" id="KW-0472">Membrane</keyword>
<evidence type="ECO:0000256" key="2">
    <source>
        <dbReference type="SAM" id="Phobius"/>
    </source>
</evidence>
<feature type="region of interest" description="Disordered" evidence="1">
    <location>
        <begin position="1"/>
        <end position="29"/>
    </location>
</feature>
<keyword evidence="2" id="KW-0812">Transmembrane</keyword>